<protein>
    <submittedName>
        <fullName evidence="1">Uncharacterized protein</fullName>
    </submittedName>
</protein>
<gene>
    <name evidence="1" type="ORF">AA15669_1657</name>
</gene>
<dbReference type="RefSeq" id="WP_018980984.1">
    <property type="nucleotide sequence ID" value="NZ_BAQD01000070.1"/>
</dbReference>
<dbReference type="InterPro" id="IPR029044">
    <property type="entry name" value="Nucleotide-diphossugar_trans"/>
</dbReference>
<dbReference type="Gene3D" id="3.90.550.10">
    <property type="entry name" value="Spore Coat Polysaccharide Biosynthesis Protein SpsA, Chain A"/>
    <property type="match status" value="1"/>
</dbReference>
<reference evidence="1" key="1">
    <citation type="submission" date="2013-04" db="EMBL/GenBank/DDBJ databases">
        <title>The genome sequencing project of 58 acetic acid bacteria.</title>
        <authorList>
            <person name="Okamoto-Kainuma A."/>
            <person name="Ishikawa M."/>
            <person name="Umino S."/>
            <person name="Koizumi Y."/>
            <person name="Shiwa Y."/>
            <person name="Yoshikawa H."/>
            <person name="Matsutani M."/>
            <person name="Matsushita K."/>
        </authorList>
    </citation>
    <scope>NUCLEOTIDE SEQUENCE</scope>
    <source>
        <strain evidence="1">DSM 15669</strain>
    </source>
</reference>
<evidence type="ECO:0000313" key="2">
    <source>
        <dbReference type="Proteomes" id="UP001062901"/>
    </source>
</evidence>
<keyword evidence="2" id="KW-1185">Reference proteome</keyword>
<evidence type="ECO:0000313" key="1">
    <source>
        <dbReference type="EMBL" id="GBQ08120.1"/>
    </source>
</evidence>
<dbReference type="EMBL" id="BAQD01000070">
    <property type="protein sequence ID" value="GBQ08120.1"/>
    <property type="molecule type" value="Genomic_DNA"/>
</dbReference>
<comment type="caution">
    <text evidence="1">The sequence shown here is derived from an EMBL/GenBank/DDBJ whole genome shotgun (WGS) entry which is preliminary data.</text>
</comment>
<proteinExistence type="predicted"/>
<organism evidence="1 2">
    <name type="scientific">Saccharibacter floricola DSM 15669</name>
    <dbReference type="NCBI Taxonomy" id="1123227"/>
    <lineage>
        <taxon>Bacteria</taxon>
        <taxon>Pseudomonadati</taxon>
        <taxon>Pseudomonadota</taxon>
        <taxon>Alphaproteobacteria</taxon>
        <taxon>Acetobacterales</taxon>
        <taxon>Acetobacteraceae</taxon>
        <taxon>Saccharibacter</taxon>
    </lineage>
</organism>
<name>A0ABQ0P0H3_9PROT</name>
<sequence length="466" mass="52487">MIRYALITHDFRVPCAAEEGLFCGRLGGLETLDTVMSLGQKGDKWSFLSAPPYTLWYDFLSGRPNRAVSAGLMTIETTNESGLVRLKEKGGYLSVSAQDAVDVVEGDPERFGDRSMFRLIPWEDFTKLWAVARQTWSLGPDGEKATIDEWKSSFRSLKFGSLWVDFDQFCEAIMKQPAPHELLFMAERNVYRAALYRPGVLYVVFGDKVLQEFRTSLESLMNPGFYTGEILVATNLLSEQIESAMPPSMRDQCRIITMSAFDYPDYISTRQTLFSSGVLDDYAPLLYMDGDIAVNAPIEPNLLRGALERMSSAQLENFNGDFRHSQSNGAVLYSKDPYNLGRTEAGFNTGVFLVPNVKAQRHLLDPAFLTNLIYTDMHGRGSIPFHEQSVMNYALRKIDAFDATLINSVTDVGGDPNSPIVKEYGSMAPERARGFVHFWCYGGANRSLPMGNYTRQIRHYRRRKGL</sequence>
<dbReference type="Proteomes" id="UP001062901">
    <property type="component" value="Unassembled WGS sequence"/>
</dbReference>
<accession>A0ABQ0P0H3</accession>